<evidence type="ECO:0000256" key="6">
    <source>
        <dbReference type="RuleBase" id="RU004379"/>
    </source>
</evidence>
<protein>
    <recommendedName>
        <fullName evidence="9">BAX inhibitor (BI)-1/YccA family protein</fullName>
    </recommendedName>
</protein>
<dbReference type="CDD" id="cd10432">
    <property type="entry name" value="BI-1-like_bacterial"/>
    <property type="match status" value="1"/>
</dbReference>
<gene>
    <name evidence="7" type="ORF">DF200_02060</name>
</gene>
<keyword evidence="3 6" id="KW-0812">Transmembrane</keyword>
<evidence type="ECO:0008006" key="9">
    <source>
        <dbReference type="Google" id="ProtNLM"/>
    </source>
</evidence>
<dbReference type="Proteomes" id="UP000245753">
    <property type="component" value="Unassembled WGS sequence"/>
</dbReference>
<dbReference type="Pfam" id="PF01027">
    <property type="entry name" value="Bax1-I"/>
    <property type="match status" value="1"/>
</dbReference>
<feature type="transmembrane region" description="Helical" evidence="6">
    <location>
        <begin position="120"/>
        <end position="139"/>
    </location>
</feature>
<evidence type="ECO:0000256" key="1">
    <source>
        <dbReference type="ARBA" id="ARBA00004141"/>
    </source>
</evidence>
<evidence type="ECO:0000256" key="2">
    <source>
        <dbReference type="ARBA" id="ARBA00010350"/>
    </source>
</evidence>
<accession>A0A2U2MU58</accession>
<evidence type="ECO:0000313" key="8">
    <source>
        <dbReference type="Proteomes" id="UP000245753"/>
    </source>
</evidence>
<evidence type="ECO:0000313" key="7">
    <source>
        <dbReference type="EMBL" id="PWG60408.1"/>
    </source>
</evidence>
<dbReference type="RefSeq" id="WP_109136637.1">
    <property type="nucleotide sequence ID" value="NZ_QFFN01000003.1"/>
</dbReference>
<keyword evidence="4 6" id="KW-1133">Transmembrane helix</keyword>
<dbReference type="PANTHER" id="PTHR23291:SF50">
    <property type="entry name" value="PROTEIN LIFEGUARD 4"/>
    <property type="match status" value="1"/>
</dbReference>
<evidence type="ECO:0000256" key="3">
    <source>
        <dbReference type="ARBA" id="ARBA00022692"/>
    </source>
</evidence>
<name>A0A2U2MU58_9BIFI</name>
<dbReference type="OrthoDB" id="9793828at2"/>
<comment type="caution">
    <text evidence="7">The sequence shown here is derived from an EMBL/GenBank/DDBJ whole genome shotgun (WGS) entry which is preliminary data.</text>
</comment>
<dbReference type="InterPro" id="IPR006214">
    <property type="entry name" value="Bax_inhibitor_1-related"/>
</dbReference>
<comment type="similarity">
    <text evidence="2 6">Belongs to the BI1 family.</text>
</comment>
<dbReference type="EMBL" id="QFFN01000003">
    <property type="protein sequence ID" value="PWG60408.1"/>
    <property type="molecule type" value="Genomic_DNA"/>
</dbReference>
<reference evidence="7 8" key="1">
    <citation type="journal article" date="2018" name="Int. J. Syst. Evol. Microbiol.">
        <title>Bifidobacterium catulorum sp. nov., a novel taxon from the faeces of the baby common marmoset (Callithrix jacchus).</title>
        <authorList>
            <person name="Modesto M."/>
            <person name="Michelini S."/>
            <person name="Oki K."/>
            <person name="Biavati B."/>
            <person name="Watanabe K."/>
            <person name="Mattarelli P."/>
        </authorList>
    </citation>
    <scope>NUCLEOTIDE SEQUENCE [LARGE SCALE GENOMIC DNA]</scope>
    <source>
        <strain evidence="7 8">MRM 8.19</strain>
    </source>
</reference>
<sequence length="298" mass="32971">MAFDNGRQPRNQQYQDYQDGYGQQYQQQYAQPQYAQPQYTQPQYAQPQYAQPQYAQPGYDGRPVMDAQAAYSQDSLFRAQRVSVTKAYAEMTAGLLVTAVVAMFTQVSGLLVAYLSATGVFGWIGLAIVQVVMAVALSAKVMSMNPAVARVVFYVYAALMGFTLSSIFAVYSLGSIVMVLAMTAGFFLCLTMIGLTTKVDLLRFGPILMVALLVLIVAEILMAVFMPGQTMTMVCSAIALVIFAGLTAHDAQFTRAMFQQYSYDGTMIRRVSILCALNLYLDFINFFMNLLQLFGSRD</sequence>
<organism evidence="7 8">
    <name type="scientific">Bifidobacterium catulorum</name>
    <dbReference type="NCBI Taxonomy" id="1630173"/>
    <lineage>
        <taxon>Bacteria</taxon>
        <taxon>Bacillati</taxon>
        <taxon>Actinomycetota</taxon>
        <taxon>Actinomycetes</taxon>
        <taxon>Bifidobacteriales</taxon>
        <taxon>Bifidobacteriaceae</taxon>
        <taxon>Bifidobacterium</taxon>
    </lineage>
</organism>
<feature type="transmembrane region" description="Helical" evidence="6">
    <location>
        <begin position="207"/>
        <end position="225"/>
    </location>
</feature>
<feature type="transmembrane region" description="Helical" evidence="6">
    <location>
        <begin position="271"/>
        <end position="294"/>
    </location>
</feature>
<comment type="subcellular location">
    <subcellularLocation>
        <location evidence="1">Membrane</location>
        <topology evidence="1">Multi-pass membrane protein</topology>
    </subcellularLocation>
</comment>
<feature type="transmembrane region" description="Helical" evidence="6">
    <location>
        <begin position="176"/>
        <end position="195"/>
    </location>
</feature>
<evidence type="ECO:0000256" key="5">
    <source>
        <dbReference type="ARBA" id="ARBA00023136"/>
    </source>
</evidence>
<feature type="transmembrane region" description="Helical" evidence="6">
    <location>
        <begin position="151"/>
        <end position="170"/>
    </location>
</feature>
<dbReference type="GO" id="GO:0005886">
    <property type="term" value="C:plasma membrane"/>
    <property type="evidence" value="ECO:0007669"/>
    <property type="project" value="TreeGrafter"/>
</dbReference>
<evidence type="ECO:0000256" key="4">
    <source>
        <dbReference type="ARBA" id="ARBA00022989"/>
    </source>
</evidence>
<proteinExistence type="inferred from homology"/>
<keyword evidence="8" id="KW-1185">Reference proteome</keyword>
<feature type="transmembrane region" description="Helical" evidence="6">
    <location>
        <begin position="93"/>
        <end position="114"/>
    </location>
</feature>
<feature type="transmembrane region" description="Helical" evidence="6">
    <location>
        <begin position="231"/>
        <end position="251"/>
    </location>
</feature>
<dbReference type="AlphaFoldDB" id="A0A2U2MU58"/>
<dbReference type="PANTHER" id="PTHR23291">
    <property type="entry name" value="BAX INHIBITOR-RELATED"/>
    <property type="match status" value="1"/>
</dbReference>
<keyword evidence="5 6" id="KW-0472">Membrane</keyword>